<evidence type="ECO:0000256" key="6">
    <source>
        <dbReference type="ARBA" id="ARBA00022839"/>
    </source>
</evidence>
<sequence>MSNYISALKEISADHQLASKILLMPGFSSGNQFIHKLVDANIKLLNINIQTVFSLVKSLMEADLFRNDLEVIDNFHSTFLVYRVLSELHSKNELEYLNQLALTDGVLRMLADSIQEYRMAGYTSDDLNANDFISNKKKNDLFKILNSYESRLKSSNYLDKAGLYKRAVEKDFKLSEEILIKPDIFELTPVEESCLNSICPDSLKKYQIDIFQDKNAQQDMNFEFLNAYGSSNELINIIRGLKEQNIKLDNTAVYYLKKEPYSQLLYDFSIEHNLPVTFARGISIKNSQPAEIYFQELKRIDNDFSISGVVEPDDLAGMILEKVKSDGLTDTEINREAREVVITKLELFIRYFDIPEEKEVVIERLEDLIVGERIGSGSPEPGHLHLAPYQDSIWSNRHNKFFIGLEDKNMPGARNEDPVLLDRERSSYSSLKTRSDKNREEIQKLKQIILSSKGNTRLSYSTFNIIENREQSPSSIYLEAFREDKHDDSLDYSDIKKLMPAPAGFVPPDKEQSFTVKDYWLYKYIKENEIENNQELLEYFYPDFKAGMKVLTLQVEPEFNQYTGNIDNPDDRFDPRENDDLKVSASRLETMAKCPYQYFLKYILNISTPEQEKDQTTWLEAFEKGSLLHRIYRIFFEKLTDMNEEPSVAKHLDLILEIADQEAEKLKADISPPNDNIYRLELKNIRKLCRHFLNLAENIETDSKPISFEYGFDDIELSLSDDSKINIRGFIDRIDLNEDGSYNIIDYKTGSDYSFSTNNYFNQGQQLQHALYAAAYERVDEDNIDVKNSIYFFVAPKANTPQYIRTNNRQDTLIEIIDILLSSISEGTFVPAPYDRERTICRICDFNKNICERDENDALTNLFNDDSHDKLVSLRRLKSYD</sequence>
<keyword evidence="12" id="KW-1185">Reference proteome</keyword>
<comment type="caution">
    <text evidence="11">The sequence shown here is derived from an EMBL/GenBank/DDBJ whole genome shotgun (WGS) entry which is preliminary data.</text>
</comment>
<keyword evidence="8" id="KW-0238">DNA-binding</keyword>
<dbReference type="SUPFAM" id="SSF52980">
    <property type="entry name" value="Restriction endonuclease-like"/>
    <property type="match status" value="1"/>
</dbReference>
<dbReference type="GO" id="GO:0004527">
    <property type="term" value="F:exonuclease activity"/>
    <property type="evidence" value="ECO:0007669"/>
    <property type="project" value="UniProtKB-KW"/>
</dbReference>
<organism evidence="11 12">
    <name type="scientific">Halonatronomonas betaini</name>
    <dbReference type="NCBI Taxonomy" id="2778430"/>
    <lineage>
        <taxon>Bacteria</taxon>
        <taxon>Bacillati</taxon>
        <taxon>Bacillota</taxon>
        <taxon>Clostridia</taxon>
        <taxon>Halanaerobiales</taxon>
        <taxon>Halarsenatibacteraceae</taxon>
        <taxon>Halonatronomonas</taxon>
    </lineage>
</organism>
<keyword evidence="6" id="KW-0269">Exonuclease</keyword>
<keyword evidence="2" id="KW-0547">Nucleotide-binding</keyword>
<reference evidence="11" key="1">
    <citation type="submission" date="2020-11" db="EMBL/GenBank/DDBJ databases">
        <title>Halonatronomonas betainensis gen. nov., sp. nov. a novel haloalkaliphilic representative of the family Halanaerobiacae capable of betaine degradation.</title>
        <authorList>
            <person name="Boltyanskaya Y."/>
            <person name="Kevbrin V."/>
            <person name="Detkova E."/>
            <person name="Grouzdev D.S."/>
            <person name="Koziaeva V."/>
            <person name="Zhilina T."/>
        </authorList>
    </citation>
    <scope>NUCLEOTIDE SEQUENCE</scope>
    <source>
        <strain evidence="11">Z-7014</strain>
    </source>
</reference>
<dbReference type="GO" id="GO:0003677">
    <property type="term" value="F:DNA binding"/>
    <property type="evidence" value="ECO:0007669"/>
    <property type="project" value="UniProtKB-KW"/>
</dbReference>
<dbReference type="Gene3D" id="3.90.320.10">
    <property type="match status" value="1"/>
</dbReference>
<evidence type="ECO:0000256" key="3">
    <source>
        <dbReference type="ARBA" id="ARBA00022763"/>
    </source>
</evidence>
<dbReference type="EMBL" id="JADPIE010000002">
    <property type="protein sequence ID" value="MBF8436090.1"/>
    <property type="molecule type" value="Genomic_DNA"/>
</dbReference>
<dbReference type="InterPro" id="IPR038726">
    <property type="entry name" value="PDDEXK_AddAB-type"/>
</dbReference>
<evidence type="ECO:0000256" key="1">
    <source>
        <dbReference type="ARBA" id="ARBA00022722"/>
    </source>
</evidence>
<keyword evidence="4" id="KW-0378">Hydrolase</keyword>
<dbReference type="InterPro" id="IPR011335">
    <property type="entry name" value="Restrct_endonuc-II-like"/>
</dbReference>
<name>A0A931F5P3_9FIRM</name>
<evidence type="ECO:0000313" key="12">
    <source>
        <dbReference type="Proteomes" id="UP000621436"/>
    </source>
</evidence>
<keyword evidence="5" id="KW-0347">Helicase</keyword>
<dbReference type="Proteomes" id="UP000621436">
    <property type="component" value="Unassembled WGS sequence"/>
</dbReference>
<keyword evidence="3" id="KW-0227">DNA damage</keyword>
<evidence type="ECO:0000256" key="7">
    <source>
        <dbReference type="ARBA" id="ARBA00022840"/>
    </source>
</evidence>
<evidence type="ECO:0000256" key="4">
    <source>
        <dbReference type="ARBA" id="ARBA00022801"/>
    </source>
</evidence>
<dbReference type="RefSeq" id="WP_270452853.1">
    <property type="nucleotide sequence ID" value="NZ_JADPIE010000002.1"/>
</dbReference>
<dbReference type="PANTHER" id="PTHR30591">
    <property type="entry name" value="RECBCD ENZYME SUBUNIT RECC"/>
    <property type="match status" value="1"/>
</dbReference>
<dbReference type="PANTHER" id="PTHR30591:SF1">
    <property type="entry name" value="RECBCD ENZYME SUBUNIT RECC"/>
    <property type="match status" value="1"/>
</dbReference>
<dbReference type="GO" id="GO:0006310">
    <property type="term" value="P:DNA recombination"/>
    <property type="evidence" value="ECO:0007669"/>
    <property type="project" value="TreeGrafter"/>
</dbReference>
<evidence type="ECO:0000259" key="10">
    <source>
        <dbReference type="Pfam" id="PF12705"/>
    </source>
</evidence>
<dbReference type="AlphaFoldDB" id="A0A931F5P3"/>
<keyword evidence="9" id="KW-0234">DNA repair</keyword>
<evidence type="ECO:0000256" key="9">
    <source>
        <dbReference type="ARBA" id="ARBA00023204"/>
    </source>
</evidence>
<protein>
    <submittedName>
        <fullName evidence="11">PD-(D/E)XK nuclease family protein</fullName>
    </submittedName>
</protein>
<keyword evidence="7" id="KW-0067">ATP-binding</keyword>
<gene>
    <name evidence="11" type="ORF">I0Q91_03280</name>
</gene>
<accession>A0A931F5P3</accession>
<dbReference type="InterPro" id="IPR011604">
    <property type="entry name" value="PDDEXK-like_dom_sf"/>
</dbReference>
<dbReference type="Pfam" id="PF12705">
    <property type="entry name" value="PDDEXK_1"/>
    <property type="match status" value="1"/>
</dbReference>
<feature type="domain" description="PD-(D/E)XK endonuclease-like" evidence="10">
    <location>
        <begin position="583"/>
        <end position="851"/>
    </location>
</feature>
<dbReference type="GO" id="GO:0005524">
    <property type="term" value="F:ATP binding"/>
    <property type="evidence" value="ECO:0007669"/>
    <property type="project" value="UniProtKB-KW"/>
</dbReference>
<evidence type="ECO:0000256" key="8">
    <source>
        <dbReference type="ARBA" id="ARBA00023125"/>
    </source>
</evidence>
<evidence type="ECO:0000256" key="2">
    <source>
        <dbReference type="ARBA" id="ARBA00022741"/>
    </source>
</evidence>
<dbReference type="GO" id="GO:0004386">
    <property type="term" value="F:helicase activity"/>
    <property type="evidence" value="ECO:0007669"/>
    <property type="project" value="UniProtKB-KW"/>
</dbReference>
<evidence type="ECO:0000313" key="11">
    <source>
        <dbReference type="EMBL" id="MBF8436090.1"/>
    </source>
</evidence>
<keyword evidence="1" id="KW-0540">Nuclease</keyword>
<proteinExistence type="predicted"/>
<dbReference type="GO" id="GO:0006281">
    <property type="term" value="P:DNA repair"/>
    <property type="evidence" value="ECO:0007669"/>
    <property type="project" value="UniProtKB-KW"/>
</dbReference>
<evidence type="ECO:0000256" key="5">
    <source>
        <dbReference type="ARBA" id="ARBA00022806"/>
    </source>
</evidence>